<reference evidence="2" key="2">
    <citation type="journal article" date="2016" name="Fungal Biol.">
        <title>Ochratoxin A production by Penicillium thymicola.</title>
        <authorList>
            <person name="Nguyen H.D.T."/>
            <person name="McMullin D.R."/>
            <person name="Ponomareva E."/>
            <person name="Riley R."/>
            <person name="Pomraning K.R."/>
            <person name="Baker S.E."/>
            <person name="Seifert K.A."/>
        </authorList>
    </citation>
    <scope>NUCLEOTIDE SEQUENCE</scope>
    <source>
        <strain evidence="2">DAOM 180753</strain>
    </source>
</reference>
<gene>
    <name evidence="2" type="ORF">VN97_g3701</name>
</gene>
<protein>
    <recommendedName>
        <fullName evidence="4">Hydrophobin</fullName>
    </recommendedName>
</protein>
<feature type="chain" id="PRO_5042572894" description="Hydrophobin" evidence="1">
    <location>
        <begin position="18"/>
        <end position="103"/>
    </location>
</feature>
<keyword evidence="3" id="KW-1185">Reference proteome</keyword>
<evidence type="ECO:0008006" key="4">
    <source>
        <dbReference type="Google" id="ProtNLM"/>
    </source>
</evidence>
<dbReference type="EMBL" id="LACB01000081">
    <property type="protein sequence ID" value="KAJ9489560.1"/>
    <property type="molecule type" value="Genomic_DNA"/>
</dbReference>
<name>A0AAI9TMG9_PENTH</name>
<feature type="signal peptide" evidence="1">
    <location>
        <begin position="1"/>
        <end position="17"/>
    </location>
</feature>
<reference evidence="2" key="1">
    <citation type="submission" date="2015-06" db="EMBL/GenBank/DDBJ databases">
        <authorList>
            <person name="Nguyen H."/>
        </authorList>
    </citation>
    <scope>NUCLEOTIDE SEQUENCE</scope>
    <source>
        <strain evidence="2">DAOM 180753</strain>
    </source>
</reference>
<accession>A0AAI9TMG9</accession>
<organism evidence="2 3">
    <name type="scientific">Penicillium thymicola</name>
    <dbReference type="NCBI Taxonomy" id="293382"/>
    <lineage>
        <taxon>Eukaryota</taxon>
        <taxon>Fungi</taxon>
        <taxon>Dikarya</taxon>
        <taxon>Ascomycota</taxon>
        <taxon>Pezizomycotina</taxon>
        <taxon>Eurotiomycetes</taxon>
        <taxon>Eurotiomycetidae</taxon>
        <taxon>Eurotiales</taxon>
        <taxon>Aspergillaceae</taxon>
        <taxon>Penicillium</taxon>
    </lineage>
</organism>
<dbReference type="AlphaFoldDB" id="A0AAI9TMG9"/>
<keyword evidence="1" id="KW-0732">Signal</keyword>
<evidence type="ECO:0000256" key="1">
    <source>
        <dbReference type="SAM" id="SignalP"/>
    </source>
</evidence>
<evidence type="ECO:0000313" key="3">
    <source>
        <dbReference type="Proteomes" id="UP001227192"/>
    </source>
</evidence>
<evidence type="ECO:0000313" key="2">
    <source>
        <dbReference type="EMBL" id="KAJ9489560.1"/>
    </source>
</evidence>
<comment type="caution">
    <text evidence="2">The sequence shown here is derived from an EMBL/GenBank/DDBJ whole genome shotgun (WGS) entry which is preliminary data.</text>
</comment>
<dbReference type="Proteomes" id="UP001227192">
    <property type="component" value="Unassembled WGS sequence"/>
</dbReference>
<sequence>MRVLALAFAAILSLASAKKINMHCNFAEDDTGMVQQPFCCRDMAPARGNSKANEATDCILLFLGDQLDQPQLCEDQSRPACCYTIGPKKICTGHVIFQDAQDV</sequence>
<proteinExistence type="predicted"/>